<evidence type="ECO:0000259" key="3">
    <source>
        <dbReference type="Pfam" id="PF00534"/>
    </source>
</evidence>
<dbReference type="InterPro" id="IPR028098">
    <property type="entry name" value="Glyco_trans_4-like_N"/>
</dbReference>
<dbReference type="PANTHER" id="PTHR46401:SF2">
    <property type="entry name" value="GLYCOSYLTRANSFERASE WBBK-RELATED"/>
    <property type="match status" value="1"/>
</dbReference>
<dbReference type="PANTHER" id="PTHR46401">
    <property type="entry name" value="GLYCOSYLTRANSFERASE WBBK-RELATED"/>
    <property type="match status" value="1"/>
</dbReference>
<feature type="domain" description="Glycosyl transferase family 1" evidence="3">
    <location>
        <begin position="203"/>
        <end position="346"/>
    </location>
</feature>
<dbReference type="Gene3D" id="3.40.50.2000">
    <property type="entry name" value="Glycogen Phosphorylase B"/>
    <property type="match status" value="2"/>
</dbReference>
<dbReference type="Pfam" id="PF00534">
    <property type="entry name" value="Glycos_transf_1"/>
    <property type="match status" value="1"/>
</dbReference>
<organism evidence="5 6">
    <name type="scientific">Lapillicoccus jejuensis</name>
    <dbReference type="NCBI Taxonomy" id="402171"/>
    <lineage>
        <taxon>Bacteria</taxon>
        <taxon>Bacillati</taxon>
        <taxon>Actinomycetota</taxon>
        <taxon>Actinomycetes</taxon>
        <taxon>Micrococcales</taxon>
        <taxon>Intrasporangiaceae</taxon>
        <taxon>Lapillicoccus</taxon>
    </lineage>
</organism>
<reference evidence="5 6" key="1">
    <citation type="submission" date="2019-06" db="EMBL/GenBank/DDBJ databases">
        <title>Sequencing the genomes of 1000 actinobacteria strains.</title>
        <authorList>
            <person name="Klenk H.-P."/>
        </authorList>
    </citation>
    <scope>NUCLEOTIDE SEQUENCE [LARGE SCALE GENOMIC DNA]</scope>
    <source>
        <strain evidence="5 6">DSM 18607</strain>
    </source>
</reference>
<feature type="domain" description="Glycosyltransferase subfamily 4-like N-terminal" evidence="4">
    <location>
        <begin position="23"/>
        <end position="184"/>
    </location>
</feature>
<keyword evidence="1" id="KW-0328">Glycosyltransferase</keyword>
<proteinExistence type="predicted"/>
<keyword evidence="6" id="KW-1185">Reference proteome</keyword>
<dbReference type="AlphaFoldDB" id="A0A542DVY2"/>
<evidence type="ECO:0000313" key="6">
    <source>
        <dbReference type="Proteomes" id="UP000317893"/>
    </source>
</evidence>
<dbReference type="EMBL" id="VFMN01000001">
    <property type="protein sequence ID" value="TQJ07258.1"/>
    <property type="molecule type" value="Genomic_DNA"/>
</dbReference>
<comment type="caution">
    <text evidence="5">The sequence shown here is derived from an EMBL/GenBank/DDBJ whole genome shotgun (WGS) entry which is preliminary data.</text>
</comment>
<evidence type="ECO:0000313" key="5">
    <source>
        <dbReference type="EMBL" id="TQJ07258.1"/>
    </source>
</evidence>
<dbReference type="RefSeq" id="WP_141846169.1">
    <property type="nucleotide sequence ID" value="NZ_BAAAPR010000006.1"/>
</dbReference>
<evidence type="ECO:0000256" key="1">
    <source>
        <dbReference type="ARBA" id="ARBA00022676"/>
    </source>
</evidence>
<accession>A0A542DVY2</accession>
<keyword evidence="2 5" id="KW-0808">Transferase</keyword>
<sequence length="378" mass="39726">MTGPTVSPTVGLDATPLVGRLTGVGTYVHRLVHALAALPTGEAPSLVATAFTVRGAGALPARLPDGVPVRSRPVPARLLRRAWGPAGAVPVELLTGPLDVFHATNFVLPPARRAAGVLTVHDLAYLRHRSTVAAASLAYRELVPLGIARAGAVCTPSAAVREQVLDAYRVDPDRVHVTPLGVDPVWHRAQPDPEVARRLDLPGEYLLAVGTLEPRKNLATLVAAHRLLSARREDVPPLVLVGGEGWGESLALTPEDRVRLTGHLDDADLRALVAGATLLAFPSLDEGFGLPPLEALACGVPVLASDLPVTREVLGDAAAYGDAGDVEAWADALERALRDPVGDPGTRRERAARFTWEATARATLRAYEVALGRAPGSP</sequence>
<protein>
    <submittedName>
        <fullName evidence="5">Glycosyltransferase involved in cell wall biosynthesis</fullName>
    </submittedName>
</protein>
<gene>
    <name evidence="5" type="ORF">FB458_0316</name>
</gene>
<dbReference type="SUPFAM" id="SSF53756">
    <property type="entry name" value="UDP-Glycosyltransferase/glycogen phosphorylase"/>
    <property type="match status" value="1"/>
</dbReference>
<dbReference type="Proteomes" id="UP000317893">
    <property type="component" value="Unassembled WGS sequence"/>
</dbReference>
<name>A0A542DVY2_9MICO</name>
<evidence type="ECO:0000256" key="2">
    <source>
        <dbReference type="ARBA" id="ARBA00022679"/>
    </source>
</evidence>
<dbReference type="OrthoDB" id="9801609at2"/>
<dbReference type="Pfam" id="PF13439">
    <property type="entry name" value="Glyco_transf_4"/>
    <property type="match status" value="1"/>
</dbReference>
<evidence type="ECO:0000259" key="4">
    <source>
        <dbReference type="Pfam" id="PF13439"/>
    </source>
</evidence>
<dbReference type="InterPro" id="IPR001296">
    <property type="entry name" value="Glyco_trans_1"/>
</dbReference>
<dbReference type="CDD" id="cd03809">
    <property type="entry name" value="GT4_MtfB-like"/>
    <property type="match status" value="1"/>
</dbReference>
<dbReference type="GO" id="GO:0009103">
    <property type="term" value="P:lipopolysaccharide biosynthetic process"/>
    <property type="evidence" value="ECO:0007669"/>
    <property type="project" value="TreeGrafter"/>
</dbReference>
<dbReference type="GO" id="GO:0016757">
    <property type="term" value="F:glycosyltransferase activity"/>
    <property type="evidence" value="ECO:0007669"/>
    <property type="project" value="UniProtKB-KW"/>
</dbReference>